<dbReference type="Gene3D" id="3.40.50.300">
    <property type="entry name" value="P-loop containing nucleotide triphosphate hydrolases"/>
    <property type="match status" value="2"/>
</dbReference>
<keyword evidence="8" id="KW-0472">Membrane</keyword>
<dbReference type="GO" id="GO:0005886">
    <property type="term" value="C:plasma membrane"/>
    <property type="evidence" value="ECO:0007669"/>
    <property type="project" value="TreeGrafter"/>
</dbReference>
<comment type="similarity">
    <text evidence="2">Belongs to the ABC transporter superfamily. ABCG family. Eye pigment precursor importer (TC 3.A.1.204) subfamily.</text>
</comment>
<dbReference type="GO" id="GO:0005524">
    <property type="term" value="F:ATP binding"/>
    <property type="evidence" value="ECO:0007669"/>
    <property type="project" value="UniProtKB-KW"/>
</dbReference>
<keyword evidence="12" id="KW-1185">Reference proteome</keyword>
<evidence type="ECO:0000256" key="2">
    <source>
        <dbReference type="ARBA" id="ARBA00005814"/>
    </source>
</evidence>
<dbReference type="GO" id="GO:0016887">
    <property type="term" value="F:ATP hydrolysis activity"/>
    <property type="evidence" value="ECO:0007669"/>
    <property type="project" value="InterPro"/>
</dbReference>
<dbReference type="PANTHER" id="PTHR48041">
    <property type="entry name" value="ABC TRANSPORTER G FAMILY MEMBER 28"/>
    <property type="match status" value="1"/>
</dbReference>
<dbReference type="SUPFAM" id="SSF52540">
    <property type="entry name" value="P-loop containing nucleoside triphosphate hydrolases"/>
    <property type="match status" value="1"/>
</dbReference>
<evidence type="ECO:0000259" key="10">
    <source>
        <dbReference type="PROSITE" id="PS50893"/>
    </source>
</evidence>
<comment type="subcellular location">
    <subcellularLocation>
        <location evidence="1">Membrane</location>
        <topology evidence="1">Multi-pass membrane protein</topology>
    </subcellularLocation>
</comment>
<evidence type="ECO:0000256" key="6">
    <source>
        <dbReference type="ARBA" id="ARBA00022840"/>
    </source>
</evidence>
<evidence type="ECO:0000256" key="1">
    <source>
        <dbReference type="ARBA" id="ARBA00004141"/>
    </source>
</evidence>
<accession>A0AAD5QDM9</accession>
<feature type="region of interest" description="Disordered" evidence="9">
    <location>
        <begin position="256"/>
        <end position="282"/>
    </location>
</feature>
<comment type="caution">
    <text evidence="11">The sequence shown here is derived from an EMBL/GenBank/DDBJ whole genome shotgun (WGS) entry which is preliminary data.</text>
</comment>
<evidence type="ECO:0000256" key="4">
    <source>
        <dbReference type="ARBA" id="ARBA00022692"/>
    </source>
</evidence>
<dbReference type="SMART" id="SM00382">
    <property type="entry name" value="AAA"/>
    <property type="match status" value="1"/>
</dbReference>
<dbReference type="InterPro" id="IPR027417">
    <property type="entry name" value="P-loop_NTPase"/>
</dbReference>
<feature type="domain" description="ABC transporter" evidence="10">
    <location>
        <begin position="30"/>
        <end position="254"/>
    </location>
</feature>
<reference evidence="11" key="1">
    <citation type="submission" date="2021-06" db="EMBL/GenBank/DDBJ databases">
        <title>Parelaphostrongylus tenuis whole genome reference sequence.</title>
        <authorList>
            <person name="Garwood T.J."/>
            <person name="Larsen P.A."/>
            <person name="Fountain-Jones N.M."/>
            <person name="Garbe J.R."/>
            <person name="Macchietto M.G."/>
            <person name="Kania S.A."/>
            <person name="Gerhold R.W."/>
            <person name="Richards J.E."/>
            <person name="Wolf T.M."/>
        </authorList>
    </citation>
    <scope>NUCLEOTIDE SEQUENCE</scope>
    <source>
        <strain evidence="11">MNPRO001-30</strain>
        <tissue evidence="11">Meninges</tissue>
    </source>
</reference>
<evidence type="ECO:0000256" key="7">
    <source>
        <dbReference type="ARBA" id="ARBA00022989"/>
    </source>
</evidence>
<dbReference type="AlphaFoldDB" id="A0AAD5QDM9"/>
<keyword evidence="4" id="KW-0812">Transmembrane</keyword>
<keyword evidence="6" id="KW-0067">ATP-binding</keyword>
<keyword evidence="5" id="KW-0547">Nucleotide-binding</keyword>
<keyword evidence="7" id="KW-1133">Transmembrane helix</keyword>
<evidence type="ECO:0000256" key="8">
    <source>
        <dbReference type="ARBA" id="ARBA00023136"/>
    </source>
</evidence>
<gene>
    <name evidence="11" type="primary">WHT-4_1</name>
    <name evidence="11" type="ORF">KIN20_000242</name>
</gene>
<dbReference type="Pfam" id="PF00005">
    <property type="entry name" value="ABC_tran"/>
    <property type="match status" value="1"/>
</dbReference>
<dbReference type="PROSITE" id="PS50893">
    <property type="entry name" value="ABC_TRANSPORTER_2"/>
    <property type="match status" value="1"/>
</dbReference>
<keyword evidence="3" id="KW-0813">Transport</keyword>
<evidence type="ECO:0000256" key="3">
    <source>
        <dbReference type="ARBA" id="ARBA00022448"/>
    </source>
</evidence>
<dbReference type="PANTHER" id="PTHR48041:SF104">
    <property type="entry name" value="ABC TRANSPORTER DOMAIN-CONTAINING PROTEIN"/>
    <property type="match status" value="1"/>
</dbReference>
<evidence type="ECO:0000256" key="5">
    <source>
        <dbReference type="ARBA" id="ARBA00022741"/>
    </source>
</evidence>
<dbReference type="EMBL" id="JAHQIW010000049">
    <property type="protein sequence ID" value="KAJ1345654.1"/>
    <property type="molecule type" value="Genomic_DNA"/>
</dbReference>
<organism evidence="11 12">
    <name type="scientific">Parelaphostrongylus tenuis</name>
    <name type="common">Meningeal worm</name>
    <dbReference type="NCBI Taxonomy" id="148309"/>
    <lineage>
        <taxon>Eukaryota</taxon>
        <taxon>Metazoa</taxon>
        <taxon>Ecdysozoa</taxon>
        <taxon>Nematoda</taxon>
        <taxon>Chromadorea</taxon>
        <taxon>Rhabditida</taxon>
        <taxon>Rhabditina</taxon>
        <taxon>Rhabditomorpha</taxon>
        <taxon>Strongyloidea</taxon>
        <taxon>Metastrongylidae</taxon>
        <taxon>Parelaphostrongylus</taxon>
    </lineage>
</organism>
<evidence type="ECO:0000313" key="11">
    <source>
        <dbReference type="EMBL" id="KAJ1345654.1"/>
    </source>
</evidence>
<sequence length="282" mass="31353">MEREHDDGAVFKPYFALAQLCLRIEEEKTLTWLDIEATVPMTGKSKNARQKKVLQKVSGIALPREVLAIMGGSGAGKTTLMNILAFQSAKEVQALLRLGDKYTHQEKLQKVEEVIKDMNLTDCQNTLIGIPNRKKGISIGEKKRLAFGSEILTDPTILFCDEPTSGLDAYMASQVVSALQLMARKGKTIVTVIHQPGSAVFNMFHSLGKPSLRIPESYNPADHVIGCLSISKETEDDDIKRINFIAEMFDESPAGDELKEHIRYNSVERSQDDGSDDEIRKT</sequence>
<evidence type="ECO:0000256" key="9">
    <source>
        <dbReference type="SAM" id="MobiDB-lite"/>
    </source>
</evidence>
<dbReference type="Proteomes" id="UP001196413">
    <property type="component" value="Unassembled WGS sequence"/>
</dbReference>
<dbReference type="InterPro" id="IPR003593">
    <property type="entry name" value="AAA+_ATPase"/>
</dbReference>
<evidence type="ECO:0000313" key="12">
    <source>
        <dbReference type="Proteomes" id="UP001196413"/>
    </source>
</evidence>
<dbReference type="InterPro" id="IPR003439">
    <property type="entry name" value="ABC_transporter-like_ATP-bd"/>
</dbReference>
<dbReference type="InterPro" id="IPR050352">
    <property type="entry name" value="ABCG_transporters"/>
</dbReference>
<protein>
    <submittedName>
        <fullName evidence="11">ABC-2 type transporter</fullName>
    </submittedName>
</protein>
<name>A0AAD5QDM9_PARTN</name>
<dbReference type="GO" id="GO:0042626">
    <property type="term" value="F:ATPase-coupled transmembrane transporter activity"/>
    <property type="evidence" value="ECO:0007669"/>
    <property type="project" value="TreeGrafter"/>
</dbReference>
<proteinExistence type="inferred from homology"/>
<feature type="compositionally biased region" description="Basic and acidic residues" evidence="9">
    <location>
        <begin position="269"/>
        <end position="282"/>
    </location>
</feature>